<feature type="active site" description="Nucleophile" evidence="9">
    <location>
        <position position="33"/>
    </location>
</feature>
<reference evidence="12 13" key="2">
    <citation type="submission" date="2015-05" db="EMBL/GenBank/DDBJ databases">
        <title>Distinctive expansion of gene families associated with plant cell wall degradation and secondary metabolism in the genomes of grapevine trunk pathogens.</title>
        <authorList>
            <person name="Lawrence D.P."/>
            <person name="Travadon R."/>
            <person name="Rolshausen P.E."/>
            <person name="Baumgartner K."/>
        </authorList>
    </citation>
    <scope>NUCLEOTIDE SEQUENCE [LARGE SCALE GENOMIC DNA]</scope>
    <source>
        <strain evidence="12">DS831</strain>
    </source>
</reference>
<dbReference type="EMBL" id="LAQI01000070">
    <property type="protein sequence ID" value="KKY23095.1"/>
    <property type="molecule type" value="Genomic_DNA"/>
</dbReference>
<dbReference type="GO" id="GO:0008810">
    <property type="term" value="F:cellulase activity"/>
    <property type="evidence" value="ECO:0007669"/>
    <property type="project" value="UniProtKB-EC"/>
</dbReference>
<dbReference type="PANTHER" id="PTHR39730">
    <property type="entry name" value="ENDOGLUCANASE 1"/>
    <property type="match status" value="1"/>
</dbReference>
<evidence type="ECO:0000256" key="1">
    <source>
        <dbReference type="ARBA" id="ARBA00000966"/>
    </source>
</evidence>
<evidence type="ECO:0000256" key="2">
    <source>
        <dbReference type="ARBA" id="ARBA00007793"/>
    </source>
</evidence>
<reference evidence="12 13" key="1">
    <citation type="submission" date="2015-03" db="EMBL/GenBank/DDBJ databases">
        <authorList>
            <person name="Morales-Cruz A."/>
            <person name="Amrine K.C."/>
            <person name="Cantu D."/>
        </authorList>
    </citation>
    <scope>NUCLEOTIDE SEQUENCE [LARGE SCALE GENOMIC DNA]</scope>
    <source>
        <strain evidence="12">DS831</strain>
    </source>
</reference>
<keyword evidence="4" id="KW-0378">Hydrolase</keyword>
<keyword evidence="5" id="KW-0136">Cellulose degradation</keyword>
<feature type="signal peptide" evidence="10">
    <location>
        <begin position="1"/>
        <end position="22"/>
    </location>
</feature>
<evidence type="ECO:0000259" key="11">
    <source>
        <dbReference type="PROSITE" id="PS01140"/>
    </source>
</evidence>
<evidence type="ECO:0000256" key="3">
    <source>
        <dbReference type="ARBA" id="ARBA00012601"/>
    </source>
</evidence>
<name>A0A0G2H2T1_9PEZI</name>
<accession>A0A0G2H2T1</accession>
<dbReference type="PANTHER" id="PTHR39730:SF1">
    <property type="entry name" value="ENDOGLUCANASE 1"/>
    <property type="match status" value="1"/>
</dbReference>
<keyword evidence="6" id="KW-0119">Carbohydrate metabolism</keyword>
<protein>
    <recommendedName>
        <fullName evidence="3 9">Cellulase</fullName>
        <ecNumber evidence="3 9">3.2.1.4</ecNumber>
    </recommendedName>
</protein>
<evidence type="ECO:0000256" key="6">
    <source>
        <dbReference type="ARBA" id="ARBA00023277"/>
    </source>
</evidence>
<feature type="chain" id="PRO_5002545017" description="Cellulase" evidence="10">
    <location>
        <begin position="23"/>
        <end position="238"/>
    </location>
</feature>
<keyword evidence="7" id="KW-0326">Glycosidase</keyword>
<proteinExistence type="inferred from homology"/>
<dbReference type="Proteomes" id="UP000034182">
    <property type="component" value="Unassembled WGS sequence"/>
</dbReference>
<evidence type="ECO:0000313" key="12">
    <source>
        <dbReference type="EMBL" id="KKY23095.1"/>
    </source>
</evidence>
<evidence type="ECO:0000256" key="7">
    <source>
        <dbReference type="ARBA" id="ARBA00023295"/>
    </source>
</evidence>
<evidence type="ECO:0000256" key="5">
    <source>
        <dbReference type="ARBA" id="ARBA00023001"/>
    </source>
</evidence>
<dbReference type="GO" id="GO:0030245">
    <property type="term" value="P:cellulose catabolic process"/>
    <property type="evidence" value="ECO:0007669"/>
    <property type="project" value="UniProtKB-KW"/>
</dbReference>
<dbReference type="InterPro" id="IPR036908">
    <property type="entry name" value="RlpA-like_sf"/>
</dbReference>
<dbReference type="PROSITE" id="PS01140">
    <property type="entry name" value="GLYCOSYL_HYDROL_F45"/>
    <property type="match status" value="1"/>
</dbReference>
<comment type="catalytic activity">
    <reaction evidence="1 9">
        <text>Endohydrolysis of (1-&gt;4)-beta-D-glucosidic linkages in cellulose, lichenin and cereal beta-D-glucans.</text>
        <dbReference type="EC" id="3.2.1.4"/>
    </reaction>
</comment>
<comment type="caution">
    <text evidence="12">The sequence shown here is derived from an EMBL/GenBank/DDBJ whole genome shotgun (WGS) entry which is preliminary data.</text>
</comment>
<comment type="similarity">
    <text evidence="2">Belongs to the glycosyl hydrolase 45 (cellulase K) family.</text>
</comment>
<dbReference type="SUPFAM" id="SSF50685">
    <property type="entry name" value="Barwin-like endoglucanases"/>
    <property type="match status" value="1"/>
</dbReference>
<keyword evidence="10" id="KW-0732">Signal</keyword>
<dbReference type="InterPro" id="IPR052288">
    <property type="entry name" value="GH45_Enzymes"/>
</dbReference>
<evidence type="ECO:0000313" key="13">
    <source>
        <dbReference type="Proteomes" id="UP000034182"/>
    </source>
</evidence>
<sequence length="238" mass="25313">MFPLSWTIPASILLGGATTVSAASSGVTTRYWDCCKPSCAWSEKASVSSPVGTCDINDNPLTDVDAKSACDGGDAYYCSNQSPWAVDDTLSYGFAAAKLSGKSESDWCCGCYNRPSNPRQPISLHRLTFTSAAVSGKSMIVQITNTGGDLGDNHFDLAMPGGGVGIFDGCTKEWGGIDMGAQYGGFSSRSQCDALPAAFQDGCHWRFDWFENADNPAVEWEEVECPAELTAKTGCERT</sequence>
<evidence type="ECO:0000256" key="10">
    <source>
        <dbReference type="SAM" id="SignalP"/>
    </source>
</evidence>
<organism evidence="12 13">
    <name type="scientific">Diplodia seriata</name>
    <dbReference type="NCBI Taxonomy" id="420778"/>
    <lineage>
        <taxon>Eukaryota</taxon>
        <taxon>Fungi</taxon>
        <taxon>Dikarya</taxon>
        <taxon>Ascomycota</taxon>
        <taxon>Pezizomycotina</taxon>
        <taxon>Dothideomycetes</taxon>
        <taxon>Dothideomycetes incertae sedis</taxon>
        <taxon>Botryosphaeriales</taxon>
        <taxon>Botryosphaeriaceae</taxon>
        <taxon>Diplodia</taxon>
    </lineage>
</organism>
<evidence type="ECO:0000256" key="9">
    <source>
        <dbReference type="PROSITE-ProRule" id="PRU10069"/>
    </source>
</evidence>
<evidence type="ECO:0000256" key="4">
    <source>
        <dbReference type="ARBA" id="ARBA00022801"/>
    </source>
</evidence>
<keyword evidence="8" id="KW-0624">Polysaccharide degradation</keyword>
<evidence type="ECO:0000256" key="8">
    <source>
        <dbReference type="ARBA" id="ARBA00023326"/>
    </source>
</evidence>
<dbReference type="Gene3D" id="2.40.40.10">
    <property type="entry name" value="RlpA-like domain"/>
    <property type="match status" value="1"/>
</dbReference>
<dbReference type="InterPro" id="IPR000334">
    <property type="entry name" value="Glyco_hydro_45"/>
</dbReference>
<dbReference type="EC" id="3.2.1.4" evidence="3 9"/>
<dbReference type="AlphaFoldDB" id="A0A0G2H2T1"/>
<dbReference type="Pfam" id="PF02015">
    <property type="entry name" value="Glyco_hydro_45"/>
    <property type="match status" value="1"/>
</dbReference>
<feature type="domain" description="Glycosyl hydrolases family 45 active site" evidence="11">
    <location>
        <begin position="28"/>
        <end position="39"/>
    </location>
</feature>
<gene>
    <name evidence="12" type="ORF">UCDDS831_g03220</name>
</gene>